<dbReference type="InterPro" id="IPR005135">
    <property type="entry name" value="Endo/exonuclease/phosphatase"/>
</dbReference>
<organism evidence="4 5">
    <name type="scientific">Cajanus cajan</name>
    <name type="common">Pigeon pea</name>
    <name type="synonym">Cajanus indicus</name>
    <dbReference type="NCBI Taxonomy" id="3821"/>
    <lineage>
        <taxon>Eukaryota</taxon>
        <taxon>Viridiplantae</taxon>
        <taxon>Streptophyta</taxon>
        <taxon>Embryophyta</taxon>
        <taxon>Tracheophyta</taxon>
        <taxon>Spermatophyta</taxon>
        <taxon>Magnoliopsida</taxon>
        <taxon>eudicotyledons</taxon>
        <taxon>Gunneridae</taxon>
        <taxon>Pentapetalae</taxon>
        <taxon>rosids</taxon>
        <taxon>fabids</taxon>
        <taxon>Fabales</taxon>
        <taxon>Fabaceae</taxon>
        <taxon>Papilionoideae</taxon>
        <taxon>50 kb inversion clade</taxon>
        <taxon>NPAAA clade</taxon>
        <taxon>indigoferoid/millettioid clade</taxon>
        <taxon>Phaseoleae</taxon>
        <taxon>Cajanus</taxon>
    </lineage>
</organism>
<dbReference type="PANTHER" id="PTHR33116">
    <property type="entry name" value="REVERSE TRANSCRIPTASE ZINC-BINDING DOMAIN-CONTAINING PROTEIN-RELATED-RELATED"/>
    <property type="match status" value="1"/>
</dbReference>
<keyword evidence="5" id="KW-1185">Reference proteome</keyword>
<protein>
    <submittedName>
        <fullName evidence="4">Ribonuclease H protein At1g65750 family</fullName>
    </submittedName>
</protein>
<dbReference type="EMBL" id="KQ483513">
    <property type="protein sequence ID" value="KYP47947.1"/>
    <property type="molecule type" value="Genomic_DNA"/>
</dbReference>
<evidence type="ECO:0000313" key="4">
    <source>
        <dbReference type="EMBL" id="KYP47947.1"/>
    </source>
</evidence>
<evidence type="ECO:0000259" key="1">
    <source>
        <dbReference type="Pfam" id="PF00078"/>
    </source>
</evidence>
<evidence type="ECO:0000259" key="3">
    <source>
        <dbReference type="Pfam" id="PF13966"/>
    </source>
</evidence>
<dbReference type="OMA" id="CASYGEN"/>
<dbReference type="STRING" id="3821.A0A151RZN2"/>
<dbReference type="Gramene" id="C.cajan_27651.t">
    <property type="protein sequence ID" value="C.cajan_27651.t"/>
    <property type="gene ID" value="C.cajan_27651"/>
</dbReference>
<dbReference type="AlphaFoldDB" id="A0A151RZN2"/>
<evidence type="ECO:0000313" key="5">
    <source>
        <dbReference type="Proteomes" id="UP000075243"/>
    </source>
</evidence>
<name>A0A151RZN2_CAJCA</name>
<proteinExistence type="predicted"/>
<dbReference type="InterPro" id="IPR000477">
    <property type="entry name" value="RT_dom"/>
</dbReference>
<evidence type="ECO:0000259" key="2">
    <source>
        <dbReference type="Pfam" id="PF03372"/>
    </source>
</evidence>
<dbReference type="GO" id="GO:0003824">
    <property type="term" value="F:catalytic activity"/>
    <property type="evidence" value="ECO:0007669"/>
    <property type="project" value="InterPro"/>
</dbReference>
<dbReference type="Gene3D" id="3.60.10.10">
    <property type="entry name" value="Endonuclease/exonuclease/phosphatase"/>
    <property type="match status" value="1"/>
</dbReference>
<accession>A0A151RZN2</accession>
<dbReference type="Proteomes" id="UP000075243">
    <property type="component" value="Unassembled WGS sequence"/>
</dbReference>
<dbReference type="PANTHER" id="PTHR33116:SF78">
    <property type="entry name" value="OS12G0587133 PROTEIN"/>
    <property type="match status" value="1"/>
</dbReference>
<dbReference type="InterPro" id="IPR026960">
    <property type="entry name" value="RVT-Znf"/>
</dbReference>
<feature type="domain" description="Reverse transcriptase zinc-binding" evidence="3">
    <location>
        <begin position="830"/>
        <end position="920"/>
    </location>
</feature>
<feature type="domain" description="Reverse transcriptase" evidence="1">
    <location>
        <begin position="464"/>
        <end position="588"/>
    </location>
</feature>
<dbReference type="Pfam" id="PF03372">
    <property type="entry name" value="Exo_endo_phos"/>
    <property type="match status" value="1"/>
</dbReference>
<dbReference type="Pfam" id="PF00078">
    <property type="entry name" value="RVT_1"/>
    <property type="match status" value="1"/>
</dbReference>
<dbReference type="InterPro" id="IPR036691">
    <property type="entry name" value="Endo/exonu/phosph_ase_sf"/>
</dbReference>
<dbReference type="Pfam" id="PF13966">
    <property type="entry name" value="zf-RVT"/>
    <property type="match status" value="1"/>
</dbReference>
<dbReference type="SUPFAM" id="SSF56219">
    <property type="entry name" value="DNase I-like"/>
    <property type="match status" value="1"/>
</dbReference>
<reference evidence="4" key="1">
    <citation type="journal article" date="2012" name="Nat. Biotechnol.">
        <title>Draft genome sequence of pigeonpea (Cajanus cajan), an orphan legume crop of resource-poor farmers.</title>
        <authorList>
            <person name="Varshney R.K."/>
            <person name="Chen W."/>
            <person name="Li Y."/>
            <person name="Bharti A.K."/>
            <person name="Saxena R.K."/>
            <person name="Schlueter J.A."/>
            <person name="Donoghue M.T."/>
            <person name="Azam S."/>
            <person name="Fan G."/>
            <person name="Whaley A.M."/>
            <person name="Farmer A.D."/>
            <person name="Sheridan J."/>
            <person name="Iwata A."/>
            <person name="Tuteja R."/>
            <person name="Penmetsa R.V."/>
            <person name="Wu W."/>
            <person name="Upadhyaya H.D."/>
            <person name="Yang S.P."/>
            <person name="Shah T."/>
            <person name="Saxena K.B."/>
            <person name="Michael T."/>
            <person name="McCombie W.R."/>
            <person name="Yang B."/>
            <person name="Zhang G."/>
            <person name="Yang H."/>
            <person name="Wang J."/>
            <person name="Spillane C."/>
            <person name="Cook D.R."/>
            <person name="May G.D."/>
            <person name="Xu X."/>
            <person name="Jackson S.A."/>
        </authorList>
    </citation>
    <scope>NUCLEOTIDE SEQUENCE [LARGE SCALE GENOMIC DNA]</scope>
</reference>
<feature type="domain" description="Endonuclease/exonuclease/phosphatase" evidence="2">
    <location>
        <begin position="4"/>
        <end position="228"/>
    </location>
</feature>
<gene>
    <name evidence="4" type="ORF">KK1_030434</name>
</gene>
<sequence>MKLISFNVRGLGGKVKWRVIRKMIVEEDAQIVCLQETKKEEITERLCKSLWGDGQCEWSAVPAINAAGGLLCLWNVDKFQVSQQFKGVSYLGLEGVWKENGQRMIIVNVYAPCQSAARLGVWEEITVKRRLSSVYLWCVVGDFNSIRCEEERVSLLGMRCSQSEMRAFNEFIENMEVEDLPSVGRRFSWYKPNGTVRSRLDRILVSREWLLAWPGSTQMIMDRSISDHCPIKLQVSNSDWGPKPFRSLDHWFQDPTFKKFVLDTWKEMPIHGWGAYVLKEKFKFLKGKLREWNSNKFEDPMSAQKRIVKLQNQFWEVAMRNESILAQKSRVSWLKEGDMNTKFFHLMINWRRRKNQMKGLYINGVWSDEPKVVKSHVKDFFQQRFQEQCQPRPVLDGVSFKVLSSEQNEVLIAPFTEVEIRSAVWECGCMYKILSKVLANRLKSVLPSIIDERQSAFIGEEFGPKKGLRQGDPLSPFLFIVVAEGLTGMMREAVSQNSFGGVKVGSQQVPVSIIQYADDTMFIGEANLQNVMTIKSMMRCFEMVSGLKVNFCKSNFGALGIESGLVESYAHLLNCKILSFPFTYLGIPIGANPRKKDTWRPIVIKIQKKLSSWKCKVLSMAGRVCLLNSVLTSLPLLFLSFFRIPPSVSKEIVSLQRNFLWGCKEDQRKICWISWDRVTLPKKMGGLGVKNIIRFNMALLAKWRWSLFHQNDSLWARVLYSRYGGGTNLCAQSSSRRDSLWWRDLVVVCGGLEQDNWFDRKVKWSIGSGSRVRFWLDKWIGPICLASLFPRLFTISEQQNQFIQDMGYWTGHRARQVDSWWWLGEPSGTYTVRSAYSAITSEADVGSNIGAPSSVWSIPAPPKAKIFAWRMMSRGLPTVDNLASRSIVLSENDALCVFCKSDIETDYHLFCTCPVVDKVWKVCLSWINCPAPLPRCILDHFNFIPGPFHQSTQAVYWRTVWLVTTWIVWRTRNLCRFKDSSFCFDSMVKEIQVHSWRWLSSFTKSFRYSFSQWCCNPGLCLTR</sequence>